<dbReference type="Proteomes" id="UP000471501">
    <property type="component" value="Unassembled WGS sequence"/>
</dbReference>
<dbReference type="PANTHER" id="PTHR46401">
    <property type="entry name" value="GLYCOSYLTRANSFERASE WBBK-RELATED"/>
    <property type="match status" value="1"/>
</dbReference>
<dbReference type="SUPFAM" id="SSF53756">
    <property type="entry name" value="UDP-Glycosyltransferase/glycogen phosphorylase"/>
    <property type="match status" value="1"/>
</dbReference>
<dbReference type="RefSeq" id="WP_160374467.1">
    <property type="nucleotide sequence ID" value="NZ_WSTB01000004.1"/>
</dbReference>
<sequence length="367" mass="43081">MKLIINTVNLQIGGAFQRSVSFLNELKTFGEDDYYVFYNENIKKQIKIEEFPENFKFYYFENSPASLKFRKKIVSQFNKLESEINPDTVFSFVGPAYWRPKKPHLVGFGVPHIVYDDYKYVKQYSLKTKLEMVYKKFWTKKEADYYVVQTEDVRKRLAQRLKISVSKVFLVSNGFGEQYKNVEVLTGNHGDTKKLLMISTYRPSKNFEIINEIIPYLKNQKFKYEFHITIKDEDYKRVFDLDNKEVVNHGHVFAKDCPALYNECDAMFLPSFLECFSASYPEAMKMRKPILTSDLSFASTVCGDAALYFNNQNPKEIAQKIIDLFNDENAVQELIAKGDERLKIFDTSRMQAEKYIDICKKITKNDI</sequence>
<dbReference type="PANTHER" id="PTHR46401:SF2">
    <property type="entry name" value="GLYCOSYLTRANSFERASE WBBK-RELATED"/>
    <property type="match status" value="1"/>
</dbReference>
<proteinExistence type="predicted"/>
<keyword evidence="3" id="KW-1185">Reference proteome</keyword>
<evidence type="ECO:0000256" key="1">
    <source>
        <dbReference type="ARBA" id="ARBA00022679"/>
    </source>
</evidence>
<comment type="caution">
    <text evidence="2">The sequence shown here is derived from an EMBL/GenBank/DDBJ whole genome shotgun (WGS) entry which is preliminary data.</text>
</comment>
<organism evidence="2 3">
    <name type="scientific">Flavobacterium hydrocarbonoxydans</name>
    <dbReference type="NCBI Taxonomy" id="2683249"/>
    <lineage>
        <taxon>Bacteria</taxon>
        <taxon>Pseudomonadati</taxon>
        <taxon>Bacteroidota</taxon>
        <taxon>Flavobacteriia</taxon>
        <taxon>Flavobacteriales</taxon>
        <taxon>Flavobacteriaceae</taxon>
        <taxon>Flavobacterium</taxon>
    </lineage>
</organism>
<dbReference type="Gene3D" id="3.40.50.2000">
    <property type="entry name" value="Glycogen Phosphorylase B"/>
    <property type="match status" value="2"/>
</dbReference>
<dbReference type="EMBL" id="WSTB01000004">
    <property type="protein sequence ID" value="MWB94489.1"/>
    <property type="molecule type" value="Genomic_DNA"/>
</dbReference>
<name>A0A6I4NS35_9FLAO</name>
<dbReference type="GO" id="GO:0016757">
    <property type="term" value="F:glycosyltransferase activity"/>
    <property type="evidence" value="ECO:0007669"/>
    <property type="project" value="TreeGrafter"/>
</dbReference>
<dbReference type="Pfam" id="PF13692">
    <property type="entry name" value="Glyco_trans_1_4"/>
    <property type="match status" value="1"/>
</dbReference>
<gene>
    <name evidence="2" type="ORF">GON26_08945</name>
</gene>
<dbReference type="AlphaFoldDB" id="A0A6I4NS35"/>
<dbReference type="GO" id="GO:0009103">
    <property type="term" value="P:lipopolysaccharide biosynthetic process"/>
    <property type="evidence" value="ECO:0007669"/>
    <property type="project" value="TreeGrafter"/>
</dbReference>
<reference evidence="2 3" key="1">
    <citation type="submission" date="2019-12" db="EMBL/GenBank/DDBJ databases">
        <authorList>
            <person name="Kim Y.S."/>
        </authorList>
    </citation>
    <scope>NUCLEOTIDE SEQUENCE [LARGE SCALE GENOMIC DNA]</scope>
    <source>
        <strain evidence="2 3">GA093</strain>
    </source>
</reference>
<keyword evidence="1 2" id="KW-0808">Transferase</keyword>
<protein>
    <submittedName>
        <fullName evidence="2">Glycosyltransferase</fullName>
    </submittedName>
</protein>
<evidence type="ECO:0000313" key="3">
    <source>
        <dbReference type="Proteomes" id="UP000471501"/>
    </source>
</evidence>
<evidence type="ECO:0000313" key="2">
    <source>
        <dbReference type="EMBL" id="MWB94489.1"/>
    </source>
</evidence>
<accession>A0A6I4NS35</accession>